<dbReference type="Proteomes" id="UP000294854">
    <property type="component" value="Unassembled WGS sequence"/>
</dbReference>
<dbReference type="PANTHER" id="PTHR35936:SF34">
    <property type="entry name" value="ABC TRANSPORTER EXTRACELLULAR-BINDING PROTEIN YCKB-RELATED"/>
    <property type="match status" value="1"/>
</dbReference>
<dbReference type="PANTHER" id="PTHR35936">
    <property type="entry name" value="MEMBRANE-BOUND LYTIC MUREIN TRANSGLYCOSYLASE F"/>
    <property type="match status" value="1"/>
</dbReference>
<dbReference type="OrthoDB" id="8613538at2"/>
<feature type="chain" id="PRO_5038634202" description="Solute-binding protein family 3/N-terminal domain-containing protein" evidence="2">
    <location>
        <begin position="26"/>
        <end position="272"/>
    </location>
</feature>
<proteinExistence type="predicted"/>
<name>A0A4R5NHE0_9LACO</name>
<dbReference type="SMART" id="SM00062">
    <property type="entry name" value="PBPb"/>
    <property type="match status" value="1"/>
</dbReference>
<keyword evidence="5" id="KW-1185">Reference proteome</keyword>
<keyword evidence="1 2" id="KW-0732">Signal</keyword>
<evidence type="ECO:0000256" key="1">
    <source>
        <dbReference type="ARBA" id="ARBA00022729"/>
    </source>
</evidence>
<organism evidence="4 5">
    <name type="scientific">Secundilactobacillus malefermentans</name>
    <dbReference type="NCBI Taxonomy" id="176292"/>
    <lineage>
        <taxon>Bacteria</taxon>
        <taxon>Bacillati</taxon>
        <taxon>Bacillota</taxon>
        <taxon>Bacilli</taxon>
        <taxon>Lactobacillales</taxon>
        <taxon>Lactobacillaceae</taxon>
        <taxon>Secundilactobacillus</taxon>
    </lineage>
</organism>
<dbReference type="STRING" id="1122149.FD44_GL000149"/>
<dbReference type="Gene3D" id="3.40.190.10">
    <property type="entry name" value="Periplasmic binding protein-like II"/>
    <property type="match status" value="2"/>
</dbReference>
<evidence type="ECO:0000313" key="4">
    <source>
        <dbReference type="EMBL" id="TDG73949.1"/>
    </source>
</evidence>
<dbReference type="InterPro" id="IPR001638">
    <property type="entry name" value="Solute-binding_3/MltF_N"/>
</dbReference>
<gene>
    <name evidence="4" type="ORF">C5L31_002100</name>
</gene>
<dbReference type="RefSeq" id="WP_010619110.1">
    <property type="nucleotide sequence ID" value="NZ_CP042371.1"/>
</dbReference>
<sequence>MKFSKRIKQLSVLAGALLVAVTLTACGSSNKSSSSKSTYKSELVNKGTLTVGLEGAFKPYSYRQNGKLVGFEVDLSRDIAKKLGLKVKFEPTKWDSLIAGVGSGKFDAALNNITVTPERQKTYRFSTPYINSQYVLVTRKGDNSIKGINDIKGKRLVEGTGSDNAAIAKKYGATVVPNGDFPTTLQMLKQKRGEATINSLGSWLVYAKDNSTAGLKYQKLDPEKVPVAKVAALLNKKSPKLQKKISQAIKDLKADGTLTKLSKKYFGADINN</sequence>
<feature type="signal peptide" evidence="2">
    <location>
        <begin position="1"/>
        <end position="25"/>
    </location>
</feature>
<comment type="caution">
    <text evidence="4">The sequence shown here is derived from an EMBL/GenBank/DDBJ whole genome shotgun (WGS) entry which is preliminary data.</text>
</comment>
<dbReference type="PROSITE" id="PS51257">
    <property type="entry name" value="PROKAR_LIPOPROTEIN"/>
    <property type="match status" value="1"/>
</dbReference>
<accession>A0A4R5NHE0</accession>
<feature type="domain" description="Solute-binding protein family 3/N-terminal" evidence="3">
    <location>
        <begin position="48"/>
        <end position="269"/>
    </location>
</feature>
<protein>
    <recommendedName>
        <fullName evidence="3">Solute-binding protein family 3/N-terminal domain-containing protein</fullName>
    </recommendedName>
</protein>
<dbReference type="SUPFAM" id="SSF53850">
    <property type="entry name" value="Periplasmic binding protein-like II"/>
    <property type="match status" value="1"/>
</dbReference>
<dbReference type="AlphaFoldDB" id="A0A4R5NHE0"/>
<evidence type="ECO:0000259" key="3">
    <source>
        <dbReference type="SMART" id="SM00062"/>
    </source>
</evidence>
<dbReference type="EMBL" id="PUFO01000080">
    <property type="protein sequence ID" value="TDG73949.1"/>
    <property type="molecule type" value="Genomic_DNA"/>
</dbReference>
<evidence type="ECO:0000313" key="5">
    <source>
        <dbReference type="Proteomes" id="UP000294854"/>
    </source>
</evidence>
<evidence type="ECO:0000256" key="2">
    <source>
        <dbReference type="SAM" id="SignalP"/>
    </source>
</evidence>
<dbReference type="Pfam" id="PF00497">
    <property type="entry name" value="SBP_bac_3"/>
    <property type="match status" value="1"/>
</dbReference>
<reference evidence="4 5" key="1">
    <citation type="journal article" date="2019" name="Appl. Microbiol. Biotechnol.">
        <title>Uncovering carbohydrate metabolism through a genotype-phenotype association study of 56 lactic acid bacteria genomes.</title>
        <authorList>
            <person name="Buron-Moles G."/>
            <person name="Chailyan A."/>
            <person name="Dolejs I."/>
            <person name="Forster J."/>
            <person name="Miks M.H."/>
        </authorList>
    </citation>
    <scope>NUCLEOTIDE SEQUENCE [LARGE SCALE GENOMIC DNA]</scope>
    <source>
        <strain evidence="4 5">ATCC 49373</strain>
    </source>
</reference>